<dbReference type="EMBL" id="JMIR01000049">
    <property type="protein sequence ID" value="KEO81048.1"/>
    <property type="molecule type" value="Genomic_DNA"/>
</dbReference>
<dbReference type="AlphaFoldDB" id="A0A074LME0"/>
<protein>
    <recommendedName>
        <fullName evidence="5">Terminase</fullName>
    </recommendedName>
</protein>
<evidence type="ECO:0000256" key="1">
    <source>
        <dbReference type="ARBA" id="ARBA00022612"/>
    </source>
</evidence>
<dbReference type="Gene3D" id="1.10.10.1400">
    <property type="entry name" value="Terminase, small subunit, N-terminal DNA-binding domain, HTH motif"/>
    <property type="match status" value="1"/>
</dbReference>
<evidence type="ECO:0000313" key="4">
    <source>
        <dbReference type="Proteomes" id="UP000027931"/>
    </source>
</evidence>
<reference evidence="3 4" key="1">
    <citation type="journal article" date="2013" name="Int. J. Syst. Evol. Microbiol.">
        <title>Tumebacillus flagellatus sp. nov., an alpha-amylase/pullulanase-producing bacterium isolated from cassava wastewater.</title>
        <authorList>
            <person name="Wang Q."/>
            <person name="Xie N."/>
            <person name="Qin Y."/>
            <person name="Shen N."/>
            <person name="Zhu J."/>
            <person name="Mi H."/>
            <person name="Huang R."/>
        </authorList>
    </citation>
    <scope>NUCLEOTIDE SEQUENCE [LARGE SCALE GENOMIC DNA]</scope>
    <source>
        <strain evidence="3 4">GST4</strain>
    </source>
</reference>
<dbReference type="PANTHER" id="PTHR41328">
    <property type="entry name" value="TERMINASE SMALL SUBUNIT-RELATED"/>
    <property type="match status" value="1"/>
</dbReference>
<dbReference type="InterPro" id="IPR052404">
    <property type="entry name" value="SPP1-like_terminase"/>
</dbReference>
<dbReference type="PANTHER" id="PTHR41328:SF2">
    <property type="entry name" value="TERMINASE SMALL SUBUNIT"/>
    <property type="match status" value="1"/>
</dbReference>
<keyword evidence="2" id="KW-0231">Viral genome packaging</keyword>
<organism evidence="3 4">
    <name type="scientific">Tumebacillus flagellatus</name>
    <dbReference type="NCBI Taxonomy" id="1157490"/>
    <lineage>
        <taxon>Bacteria</taxon>
        <taxon>Bacillati</taxon>
        <taxon>Bacillota</taxon>
        <taxon>Bacilli</taxon>
        <taxon>Bacillales</taxon>
        <taxon>Alicyclobacillaceae</taxon>
        <taxon>Tumebacillus</taxon>
    </lineage>
</organism>
<keyword evidence="4" id="KW-1185">Reference proteome</keyword>
<dbReference type="STRING" id="1157490.EL26_22990"/>
<keyword evidence="1" id="KW-1188">Viral release from host cell</keyword>
<sequence>MTPKQQRFVDEYLLDLNATQAAVRAGYSVKTAEQQGYQLLQKPSVREAVDRALAARSARVQIDADWVLLRLIKLADFDLRDFAWLETVTVQAKQKDGSVVEYQVQEVRFNENFDGKIAGALSKGKDGLKMELPDRVQVLKLIGQHLGMFKEKVEATVEHSGTIDHNHQYDLSNLTDEELMQLEQLTGKVAQHRSH</sequence>
<evidence type="ECO:0000256" key="2">
    <source>
        <dbReference type="ARBA" id="ARBA00023219"/>
    </source>
</evidence>
<evidence type="ECO:0008006" key="5">
    <source>
        <dbReference type="Google" id="ProtNLM"/>
    </source>
</evidence>
<name>A0A074LME0_9BACL</name>
<gene>
    <name evidence="3" type="ORF">EL26_22990</name>
</gene>
<proteinExistence type="predicted"/>
<evidence type="ECO:0000313" key="3">
    <source>
        <dbReference type="EMBL" id="KEO81048.1"/>
    </source>
</evidence>
<dbReference type="InterPro" id="IPR005335">
    <property type="entry name" value="Terminase_ssu"/>
</dbReference>
<dbReference type="Pfam" id="PF03592">
    <property type="entry name" value="Terminase_2"/>
    <property type="match status" value="1"/>
</dbReference>
<dbReference type="InterPro" id="IPR038713">
    <property type="entry name" value="Terminase_Gp1_N_sf"/>
</dbReference>
<dbReference type="Proteomes" id="UP000027931">
    <property type="component" value="Unassembled WGS sequence"/>
</dbReference>
<comment type="caution">
    <text evidence="3">The sequence shown here is derived from an EMBL/GenBank/DDBJ whole genome shotgun (WGS) entry which is preliminary data.</text>
</comment>
<dbReference type="eggNOG" id="COG3728">
    <property type="taxonomic scope" value="Bacteria"/>
</dbReference>
<accession>A0A074LME0</accession>
<dbReference type="GO" id="GO:0051276">
    <property type="term" value="P:chromosome organization"/>
    <property type="evidence" value="ECO:0007669"/>
    <property type="project" value="InterPro"/>
</dbReference>